<dbReference type="EC" id="2.7.1.24" evidence="5 6"/>
<dbReference type="Proteomes" id="UP001597173">
    <property type="component" value="Unassembled WGS sequence"/>
</dbReference>
<comment type="caution">
    <text evidence="8">The sequence shown here is derived from an EMBL/GenBank/DDBJ whole genome shotgun (WGS) entry which is preliminary data.</text>
</comment>
<protein>
    <recommendedName>
        <fullName evidence="5 6">Dephospho-CoA kinase</fullName>
        <ecNumber evidence="5 6">2.7.1.24</ecNumber>
    </recommendedName>
    <alternativeName>
        <fullName evidence="5">Dephosphocoenzyme A kinase</fullName>
    </alternativeName>
</protein>
<dbReference type="NCBIfam" id="TIGR00152">
    <property type="entry name" value="dephospho-CoA kinase"/>
    <property type="match status" value="1"/>
</dbReference>
<dbReference type="InterPro" id="IPR027417">
    <property type="entry name" value="P-loop_NTPase"/>
</dbReference>
<comment type="function">
    <text evidence="5">Catalyzes the phosphorylation of the 3'-hydroxyl group of dephosphocoenzyme A to form coenzyme A.</text>
</comment>
<dbReference type="HAMAP" id="MF_00376">
    <property type="entry name" value="Dephospho_CoA_kinase"/>
    <property type="match status" value="1"/>
</dbReference>
<dbReference type="Gene3D" id="3.40.50.300">
    <property type="entry name" value="P-loop containing nucleotide triphosphate hydrolases"/>
    <property type="match status" value="1"/>
</dbReference>
<keyword evidence="3 5" id="KW-0067">ATP-binding</keyword>
<dbReference type="PANTHER" id="PTHR10695">
    <property type="entry name" value="DEPHOSPHO-COA KINASE-RELATED"/>
    <property type="match status" value="1"/>
</dbReference>
<evidence type="ECO:0000256" key="5">
    <source>
        <dbReference type="HAMAP-Rule" id="MF_00376"/>
    </source>
</evidence>
<evidence type="ECO:0000313" key="9">
    <source>
        <dbReference type="Proteomes" id="UP001597173"/>
    </source>
</evidence>
<proteinExistence type="inferred from homology"/>
<comment type="similarity">
    <text evidence="1 5">Belongs to the CoaE family.</text>
</comment>
<comment type="pathway">
    <text evidence="5">Cofactor biosynthesis; coenzyme A biosynthesis; CoA from (R)-pantothenate: step 5/5.</text>
</comment>
<organism evidence="8 9">
    <name type="scientific">Mycoplana ramosa</name>
    <name type="common">Mycoplana bullata</name>
    <dbReference type="NCBI Taxonomy" id="40837"/>
    <lineage>
        <taxon>Bacteria</taxon>
        <taxon>Pseudomonadati</taxon>
        <taxon>Pseudomonadota</taxon>
        <taxon>Alphaproteobacteria</taxon>
        <taxon>Hyphomicrobiales</taxon>
        <taxon>Rhizobiaceae</taxon>
        <taxon>Mycoplana</taxon>
    </lineage>
</organism>
<name>A0ABW3Z0S2_MYCRA</name>
<keyword evidence="5" id="KW-0963">Cytoplasm</keyword>
<evidence type="ECO:0000313" key="8">
    <source>
        <dbReference type="EMBL" id="MFD1329796.1"/>
    </source>
</evidence>
<gene>
    <name evidence="5 8" type="primary">coaE</name>
    <name evidence="8" type="ORF">ACFQ33_18045</name>
</gene>
<dbReference type="PANTHER" id="PTHR10695:SF46">
    <property type="entry name" value="BIFUNCTIONAL COENZYME A SYNTHASE-RELATED"/>
    <property type="match status" value="1"/>
</dbReference>
<evidence type="ECO:0000256" key="2">
    <source>
        <dbReference type="ARBA" id="ARBA00022741"/>
    </source>
</evidence>
<evidence type="ECO:0000256" key="4">
    <source>
        <dbReference type="ARBA" id="ARBA00022993"/>
    </source>
</evidence>
<keyword evidence="9" id="KW-1185">Reference proteome</keyword>
<dbReference type="SUPFAM" id="SSF52540">
    <property type="entry name" value="P-loop containing nucleoside triphosphate hydrolases"/>
    <property type="match status" value="1"/>
</dbReference>
<evidence type="ECO:0000256" key="3">
    <source>
        <dbReference type="ARBA" id="ARBA00022840"/>
    </source>
</evidence>
<dbReference type="PROSITE" id="PS51219">
    <property type="entry name" value="DPCK"/>
    <property type="match status" value="1"/>
</dbReference>
<accession>A0ABW3Z0S2</accession>
<keyword evidence="4 5" id="KW-0173">Coenzyme A biosynthesis</keyword>
<feature type="binding site" evidence="5">
    <location>
        <begin position="11"/>
        <end position="16"/>
    </location>
    <ligand>
        <name>ATP</name>
        <dbReference type="ChEBI" id="CHEBI:30616"/>
    </ligand>
</feature>
<dbReference type="EMBL" id="JBHTNF010000014">
    <property type="protein sequence ID" value="MFD1329796.1"/>
    <property type="molecule type" value="Genomic_DNA"/>
</dbReference>
<evidence type="ECO:0000256" key="1">
    <source>
        <dbReference type="ARBA" id="ARBA00009018"/>
    </source>
</evidence>
<comment type="subcellular location">
    <subcellularLocation>
        <location evidence="5">Cytoplasm</location>
    </subcellularLocation>
</comment>
<keyword evidence="7" id="KW-0175">Coiled coil</keyword>
<keyword evidence="5 8" id="KW-0808">Transferase</keyword>
<dbReference type="GO" id="GO:0004140">
    <property type="term" value="F:dephospho-CoA kinase activity"/>
    <property type="evidence" value="ECO:0007669"/>
    <property type="project" value="UniProtKB-EC"/>
</dbReference>
<evidence type="ECO:0000256" key="6">
    <source>
        <dbReference type="NCBIfam" id="TIGR00152"/>
    </source>
</evidence>
<dbReference type="InterPro" id="IPR001977">
    <property type="entry name" value="Depp_CoAkinase"/>
</dbReference>
<keyword evidence="2 5" id="KW-0547">Nucleotide-binding</keyword>
<keyword evidence="5 8" id="KW-0418">Kinase</keyword>
<dbReference type="CDD" id="cd02022">
    <property type="entry name" value="DPCK"/>
    <property type="match status" value="1"/>
</dbReference>
<sequence length="199" mass="21688">MIVLGLTGSIGTGKSTTAEMFRSLGVPVHDADATVHALYRNEAVGPVGEAFPGVVENGAVDRKALAAHLATRPEDFQRLEATIHPLVRRKETIFLETQRAAGAPLVVLDIPLLFETGGDRRVDKTVVVSCDPETQRRRVLARPGMTEEKFAMLLARQIPDAEKRARADFVVNTDNGLEAAREQVEQLVERLRRGNGADA</sequence>
<dbReference type="Pfam" id="PF01121">
    <property type="entry name" value="CoaE"/>
    <property type="match status" value="1"/>
</dbReference>
<reference evidence="9" key="1">
    <citation type="journal article" date="2019" name="Int. J. Syst. Evol. Microbiol.">
        <title>The Global Catalogue of Microorganisms (GCM) 10K type strain sequencing project: providing services to taxonomists for standard genome sequencing and annotation.</title>
        <authorList>
            <consortium name="The Broad Institute Genomics Platform"/>
            <consortium name="The Broad Institute Genome Sequencing Center for Infectious Disease"/>
            <person name="Wu L."/>
            <person name="Ma J."/>
        </authorList>
    </citation>
    <scope>NUCLEOTIDE SEQUENCE [LARGE SCALE GENOMIC DNA]</scope>
    <source>
        <strain evidence="9">CCUG 55609</strain>
    </source>
</reference>
<comment type="catalytic activity">
    <reaction evidence="5">
        <text>3'-dephospho-CoA + ATP = ADP + CoA + H(+)</text>
        <dbReference type="Rhea" id="RHEA:18245"/>
        <dbReference type="ChEBI" id="CHEBI:15378"/>
        <dbReference type="ChEBI" id="CHEBI:30616"/>
        <dbReference type="ChEBI" id="CHEBI:57287"/>
        <dbReference type="ChEBI" id="CHEBI:57328"/>
        <dbReference type="ChEBI" id="CHEBI:456216"/>
        <dbReference type="EC" id="2.7.1.24"/>
    </reaction>
</comment>
<dbReference type="RefSeq" id="WP_374839856.1">
    <property type="nucleotide sequence ID" value="NZ_JBHEEW010000011.1"/>
</dbReference>
<feature type="coiled-coil region" evidence="7">
    <location>
        <begin position="170"/>
        <end position="197"/>
    </location>
</feature>
<evidence type="ECO:0000256" key="7">
    <source>
        <dbReference type="SAM" id="Coils"/>
    </source>
</evidence>